<dbReference type="Pfam" id="PF00482">
    <property type="entry name" value="T2SSF"/>
    <property type="match status" value="2"/>
</dbReference>
<evidence type="ECO:0000259" key="9">
    <source>
        <dbReference type="Pfam" id="PF00482"/>
    </source>
</evidence>
<dbReference type="GO" id="GO:0005886">
    <property type="term" value="C:plasma membrane"/>
    <property type="evidence" value="ECO:0007669"/>
    <property type="project" value="UniProtKB-SubCell"/>
</dbReference>
<comment type="subcellular location">
    <subcellularLocation>
        <location evidence="1">Cell inner membrane</location>
        <topology evidence="1">Multi-pass membrane protein</topology>
    </subcellularLocation>
</comment>
<evidence type="ECO:0000313" key="10">
    <source>
        <dbReference type="EMBL" id="GBC59125.1"/>
    </source>
</evidence>
<comment type="caution">
    <text evidence="10">The sequence shown here is derived from an EMBL/GenBank/DDBJ whole genome shotgun (WGS) entry which is preliminary data.</text>
</comment>
<reference evidence="11" key="1">
    <citation type="submission" date="2017-11" db="EMBL/GenBank/DDBJ databases">
        <authorList>
            <person name="Watanabe M."/>
            <person name="Kojima H."/>
        </authorList>
    </citation>
    <scope>NUCLEOTIDE SEQUENCE [LARGE SCALE GENOMIC DNA]</scope>
    <source>
        <strain evidence="11">Tokyo 01</strain>
    </source>
</reference>
<dbReference type="InterPro" id="IPR003004">
    <property type="entry name" value="GspF/PilC"/>
</dbReference>
<dbReference type="PRINTS" id="PR00812">
    <property type="entry name" value="BCTERIALGSPF"/>
</dbReference>
<proteinExistence type="inferred from homology"/>
<keyword evidence="3" id="KW-1003">Cell membrane</keyword>
<evidence type="ECO:0000256" key="7">
    <source>
        <dbReference type="ARBA" id="ARBA00023136"/>
    </source>
</evidence>
<keyword evidence="6 8" id="KW-1133">Transmembrane helix</keyword>
<dbReference type="PANTHER" id="PTHR30012:SF4">
    <property type="entry name" value="MSHA BIOGENESIS PROTEIN MSHG"/>
    <property type="match status" value="1"/>
</dbReference>
<feature type="domain" description="Type II secretion system protein GspF" evidence="9">
    <location>
        <begin position="279"/>
        <end position="397"/>
    </location>
</feature>
<evidence type="ECO:0000256" key="5">
    <source>
        <dbReference type="ARBA" id="ARBA00022692"/>
    </source>
</evidence>
<comment type="similarity">
    <text evidence="2">Belongs to the GSP F family.</text>
</comment>
<organism evidence="10 11">
    <name type="scientific">Desulfonema ishimotonii</name>
    <dbReference type="NCBI Taxonomy" id="45657"/>
    <lineage>
        <taxon>Bacteria</taxon>
        <taxon>Pseudomonadati</taxon>
        <taxon>Thermodesulfobacteriota</taxon>
        <taxon>Desulfobacteria</taxon>
        <taxon>Desulfobacterales</taxon>
        <taxon>Desulfococcaceae</taxon>
        <taxon>Desulfonema</taxon>
    </lineage>
</organism>
<dbReference type="PANTHER" id="PTHR30012">
    <property type="entry name" value="GENERAL SECRETION PATHWAY PROTEIN"/>
    <property type="match status" value="1"/>
</dbReference>
<evidence type="ECO:0000256" key="4">
    <source>
        <dbReference type="ARBA" id="ARBA00022519"/>
    </source>
</evidence>
<keyword evidence="4" id="KW-0997">Cell inner membrane</keyword>
<feature type="transmembrane region" description="Helical" evidence="8">
    <location>
        <begin position="374"/>
        <end position="396"/>
    </location>
</feature>
<keyword evidence="7 8" id="KW-0472">Membrane</keyword>
<evidence type="ECO:0000256" key="8">
    <source>
        <dbReference type="SAM" id="Phobius"/>
    </source>
</evidence>
<feature type="transmembrane region" description="Helical" evidence="8">
    <location>
        <begin position="174"/>
        <end position="194"/>
    </location>
</feature>
<gene>
    <name evidence="10" type="ORF">DENIS_0061</name>
</gene>
<dbReference type="InterPro" id="IPR018076">
    <property type="entry name" value="T2SS_GspF_dom"/>
</dbReference>
<feature type="transmembrane region" description="Helical" evidence="8">
    <location>
        <begin position="225"/>
        <end position="245"/>
    </location>
</feature>
<evidence type="ECO:0000313" key="11">
    <source>
        <dbReference type="Proteomes" id="UP000288096"/>
    </source>
</evidence>
<accession>A0A401FQI6</accession>
<evidence type="ECO:0000256" key="1">
    <source>
        <dbReference type="ARBA" id="ARBA00004429"/>
    </source>
</evidence>
<keyword evidence="11" id="KW-1185">Reference proteome</keyword>
<dbReference type="GO" id="GO:0015628">
    <property type="term" value="P:protein secretion by the type II secretion system"/>
    <property type="evidence" value="ECO:0007669"/>
    <property type="project" value="TreeGrafter"/>
</dbReference>
<dbReference type="RefSeq" id="WP_124326664.1">
    <property type="nucleotide sequence ID" value="NZ_BEXT01000001.1"/>
</dbReference>
<dbReference type="EMBL" id="BEXT01000001">
    <property type="protein sequence ID" value="GBC59125.1"/>
    <property type="molecule type" value="Genomic_DNA"/>
</dbReference>
<dbReference type="Gene3D" id="1.20.81.30">
    <property type="entry name" value="Type II secretion system (T2SS), domain F"/>
    <property type="match status" value="2"/>
</dbReference>
<sequence length="406" mass="46269">MTKFSYDAIGEDGRMVSGEVDAESDDVAENMILDFGYIPSKIKKKREISLNFRWSDFRKRVYPVKTRDIILFTRQFATMIRTGVPIIELLQALEEQTENQTLRKTIKDIAFNLKQGGSLYNTFRKYPDIFSPLYCSVIQAGERTGALSDVLDRLTYIMEHEDKIKSDVRSALRYPMIVCLFLCVAFLVLLIFVIPKFVTIFEAAGLELPLPTRICILTYYIFNQYWYILLLAAVAVFSSMTIYFRTEYGKFIRDSVMIRLPVLGKFLLKAAMSRFASIFFILQYSGVPVLESMSILSGTIGNAAISHEFLRIRSDIEKGSSIAAPLKSAKYFTPMVINMVAIGEKTENLDRMLHEVANHYDSEVEYAMKGISEYINPLLTIGIAFVVGFFALAIFLPMWDMTKITG</sequence>
<feature type="domain" description="Type II secretion system protein GspF" evidence="9">
    <location>
        <begin position="72"/>
        <end position="195"/>
    </location>
</feature>
<evidence type="ECO:0000256" key="3">
    <source>
        <dbReference type="ARBA" id="ARBA00022475"/>
    </source>
</evidence>
<name>A0A401FQI6_9BACT</name>
<evidence type="ECO:0000256" key="6">
    <source>
        <dbReference type="ARBA" id="ARBA00022989"/>
    </source>
</evidence>
<reference evidence="11" key="2">
    <citation type="submission" date="2019-01" db="EMBL/GenBank/DDBJ databases">
        <title>Genome sequence of Desulfonema ishimotonii strain Tokyo 01.</title>
        <authorList>
            <person name="Fukui M."/>
        </authorList>
    </citation>
    <scope>NUCLEOTIDE SEQUENCE [LARGE SCALE GENOMIC DNA]</scope>
    <source>
        <strain evidence="11">Tokyo 01</strain>
    </source>
</reference>
<dbReference type="AlphaFoldDB" id="A0A401FQI6"/>
<dbReference type="Proteomes" id="UP000288096">
    <property type="component" value="Unassembled WGS sequence"/>
</dbReference>
<keyword evidence="5 8" id="KW-0812">Transmembrane</keyword>
<evidence type="ECO:0000256" key="2">
    <source>
        <dbReference type="ARBA" id="ARBA00005745"/>
    </source>
</evidence>
<dbReference type="OrthoDB" id="9805682at2"/>
<protein>
    <submittedName>
        <fullName evidence="10">General secretion pathway protein GspF</fullName>
    </submittedName>
</protein>
<dbReference type="FunFam" id="1.20.81.30:FF:000001">
    <property type="entry name" value="Type II secretion system protein F"/>
    <property type="match status" value="2"/>
</dbReference>
<dbReference type="InterPro" id="IPR042094">
    <property type="entry name" value="T2SS_GspF_sf"/>
</dbReference>